<gene>
    <name evidence="8" type="ORF">IFM89_009502</name>
</gene>
<dbReference type="GO" id="GO:0007064">
    <property type="term" value="P:mitotic sister chromatid cohesion"/>
    <property type="evidence" value="ECO:0007669"/>
    <property type="project" value="InterPro"/>
</dbReference>
<dbReference type="InterPro" id="IPR011990">
    <property type="entry name" value="TPR-like_helical_dom_sf"/>
</dbReference>
<dbReference type="GO" id="GO:0051301">
    <property type="term" value="P:cell division"/>
    <property type="evidence" value="ECO:0007669"/>
    <property type="project" value="UniProtKB-KW"/>
</dbReference>
<keyword evidence="6" id="KW-0539">Nucleus</keyword>
<keyword evidence="7" id="KW-0131">Cell cycle</keyword>
<evidence type="ECO:0000313" key="9">
    <source>
        <dbReference type="Proteomes" id="UP000631114"/>
    </source>
</evidence>
<evidence type="ECO:0000256" key="1">
    <source>
        <dbReference type="ARBA" id="ARBA00004123"/>
    </source>
</evidence>
<keyword evidence="4" id="KW-0498">Mitosis</keyword>
<evidence type="ECO:0008006" key="10">
    <source>
        <dbReference type="Google" id="ProtNLM"/>
    </source>
</evidence>
<dbReference type="AlphaFoldDB" id="A0A835LHG2"/>
<dbReference type="InterPro" id="IPR019440">
    <property type="entry name" value="MAU2"/>
</dbReference>
<proteinExistence type="inferred from homology"/>
<dbReference type="FunFam" id="1.25.40.10:FF:000614">
    <property type="entry name" value="Sister chromatid cohesion protein SCC4"/>
    <property type="match status" value="1"/>
</dbReference>
<evidence type="ECO:0000256" key="7">
    <source>
        <dbReference type="ARBA" id="ARBA00023306"/>
    </source>
</evidence>
<evidence type="ECO:0000256" key="3">
    <source>
        <dbReference type="ARBA" id="ARBA00022618"/>
    </source>
</evidence>
<evidence type="ECO:0000256" key="5">
    <source>
        <dbReference type="ARBA" id="ARBA00022829"/>
    </source>
</evidence>
<reference evidence="8 9" key="1">
    <citation type="submission" date="2020-10" db="EMBL/GenBank/DDBJ databases">
        <title>The Coptis chinensis genome and diversification of protoberbering-type alkaloids.</title>
        <authorList>
            <person name="Wang B."/>
            <person name="Shu S."/>
            <person name="Song C."/>
            <person name="Liu Y."/>
        </authorList>
    </citation>
    <scope>NUCLEOTIDE SEQUENCE [LARGE SCALE GENOMIC DNA]</scope>
    <source>
        <strain evidence="8">HL-2020</strain>
        <tissue evidence="8">Leaf</tissue>
    </source>
</reference>
<name>A0A835LHG2_9MAGN</name>
<dbReference type="SUPFAM" id="SSF48452">
    <property type="entry name" value="TPR-like"/>
    <property type="match status" value="1"/>
</dbReference>
<protein>
    <recommendedName>
        <fullName evidence="10">Sister chromatid cohesion protein SCC4</fullName>
    </recommendedName>
</protein>
<dbReference type="EMBL" id="JADFTS010000008">
    <property type="protein sequence ID" value="KAF9591894.1"/>
    <property type="molecule type" value="Genomic_DNA"/>
</dbReference>
<dbReference type="Pfam" id="PF10345">
    <property type="entry name" value="Cohesin_load"/>
    <property type="match status" value="1"/>
</dbReference>
<evidence type="ECO:0000256" key="6">
    <source>
        <dbReference type="ARBA" id="ARBA00023242"/>
    </source>
</evidence>
<evidence type="ECO:0000256" key="4">
    <source>
        <dbReference type="ARBA" id="ARBA00022776"/>
    </source>
</evidence>
<accession>A0A835LHG2</accession>
<dbReference type="GO" id="GO:0007059">
    <property type="term" value="P:chromosome segregation"/>
    <property type="evidence" value="ECO:0007669"/>
    <property type="project" value="UniProtKB-KW"/>
</dbReference>
<dbReference type="OrthoDB" id="5565328at2759"/>
<comment type="caution">
    <text evidence="8">The sequence shown here is derived from an EMBL/GenBank/DDBJ whole genome shotgun (WGS) entry which is preliminary data.</text>
</comment>
<keyword evidence="9" id="KW-1185">Reference proteome</keyword>
<comment type="subcellular location">
    <subcellularLocation>
        <location evidence="1">Nucleus</location>
    </subcellularLocation>
</comment>
<dbReference type="PANTHER" id="PTHR21394">
    <property type="entry name" value="MAU2 CHROMATID COHESION FACTOR HOMOLOG"/>
    <property type="match status" value="1"/>
</dbReference>
<keyword evidence="3" id="KW-0132">Cell division</keyword>
<sequence length="736" mass="82915">MEALAEGVWGLADIHENNGEIIKTIKCLESLFTAQVSFLPIIEIKTRLRISTLLLKHTHNLTHARTHLERCQLLLKSIPSCFELKFRTFSLLSQCYNLVGAIGNQKQIIIKGLELSFSSGCDGFVDKLWRCNFFAQLGNALVIEGDYTSSVDVLERGFCCAAEIYYPELQMFFATSMLHVHVIQWGDTNVVESALQRCTEVWELISPDKKQQCHGLFLYNELLHTFYLLRICDYKNASPHVDRLDAAMKRDLEQTQRVKELTSELNNIAQRLSQSDLQYRESSALYERKNQLQEQLRSVTSPTGTESLEPSYISNLRQAWGDKLELAPPPIDGEWLPKSAVYALVDLMVVVLGRPKGLIKECGRRIQSGLHTIEVELTKLGITDGTREVDLHHSSIWMAGVYLVLLMHFLENKVALDLTRSEFIEAQGKVILVICLQALVQMKMWYARFPTILQGCESIIQMLRGQYAHTLGCFSEAAFLFTEAAKLTGSKSLQAMCHVYAAVSYICIGDAESSSQALDLIGPVFSIVDSFVGVREKTAILFAYGLLLMKQHNLQEARYVLLIKLIRLATGLRISHQQLGNIQLVSQYLTVLGSLALTLHDTGQAKEILKSSLTLAKTLYDFPTQIWVLSLFTALYKELGEKGNEIENSEYAKKKEEDLQKRLADARSSILHIELIEKVKLEVQQPNDIDMKHVSAGPSMRTDLDIPESIGLTIQSTAPSSRLVDIDSVRRGKRKV</sequence>
<evidence type="ECO:0000313" key="8">
    <source>
        <dbReference type="EMBL" id="KAF9591894.1"/>
    </source>
</evidence>
<evidence type="ECO:0000256" key="2">
    <source>
        <dbReference type="ARBA" id="ARBA00008585"/>
    </source>
</evidence>
<keyword evidence="5" id="KW-0159">Chromosome partition</keyword>
<comment type="similarity">
    <text evidence="2">Belongs to the SCC4/mau-2 family.</text>
</comment>
<dbReference type="Proteomes" id="UP000631114">
    <property type="component" value="Unassembled WGS sequence"/>
</dbReference>
<dbReference type="GO" id="GO:0005634">
    <property type="term" value="C:nucleus"/>
    <property type="evidence" value="ECO:0007669"/>
    <property type="project" value="UniProtKB-SubCell"/>
</dbReference>
<organism evidence="8 9">
    <name type="scientific">Coptis chinensis</name>
    <dbReference type="NCBI Taxonomy" id="261450"/>
    <lineage>
        <taxon>Eukaryota</taxon>
        <taxon>Viridiplantae</taxon>
        <taxon>Streptophyta</taxon>
        <taxon>Embryophyta</taxon>
        <taxon>Tracheophyta</taxon>
        <taxon>Spermatophyta</taxon>
        <taxon>Magnoliopsida</taxon>
        <taxon>Ranunculales</taxon>
        <taxon>Ranunculaceae</taxon>
        <taxon>Coptidoideae</taxon>
        <taxon>Coptis</taxon>
    </lineage>
</organism>